<sequence>MKEQYEHGVTFHSVLRAEKPSGAERSAGGPQAAGGQGTQHSPQAALADRRPHVFLKNFHARGKKTDTKMLCHHSCPS</sequence>
<reference evidence="2" key="2">
    <citation type="submission" date="2025-09" db="UniProtKB">
        <authorList>
            <consortium name="Ensembl"/>
        </authorList>
    </citation>
    <scope>IDENTIFICATION</scope>
</reference>
<dbReference type="AlphaFoldDB" id="A0A8B9S9D0"/>
<protein>
    <submittedName>
        <fullName evidence="2">Uncharacterized protein</fullName>
    </submittedName>
</protein>
<name>A0A8B9S9D0_APTOW</name>
<evidence type="ECO:0000313" key="2">
    <source>
        <dbReference type="Ensembl" id="ENSAOWP00000014194.1"/>
    </source>
</evidence>
<accession>A0A8B9S9D0</accession>
<keyword evidence="3" id="KW-1185">Reference proteome</keyword>
<dbReference type="Proteomes" id="UP000694424">
    <property type="component" value="Unplaced"/>
</dbReference>
<proteinExistence type="predicted"/>
<evidence type="ECO:0000256" key="1">
    <source>
        <dbReference type="SAM" id="MobiDB-lite"/>
    </source>
</evidence>
<organism evidence="2 3">
    <name type="scientific">Apteryx owenii</name>
    <name type="common">Little spotted kiwi</name>
    <dbReference type="NCBI Taxonomy" id="8824"/>
    <lineage>
        <taxon>Eukaryota</taxon>
        <taxon>Metazoa</taxon>
        <taxon>Chordata</taxon>
        <taxon>Craniata</taxon>
        <taxon>Vertebrata</taxon>
        <taxon>Euteleostomi</taxon>
        <taxon>Archelosauria</taxon>
        <taxon>Archosauria</taxon>
        <taxon>Dinosauria</taxon>
        <taxon>Saurischia</taxon>
        <taxon>Theropoda</taxon>
        <taxon>Coelurosauria</taxon>
        <taxon>Aves</taxon>
        <taxon>Palaeognathae</taxon>
        <taxon>Apterygiformes</taxon>
        <taxon>Apterygidae</taxon>
        <taxon>Apteryx</taxon>
    </lineage>
</organism>
<reference evidence="2" key="1">
    <citation type="submission" date="2025-08" db="UniProtKB">
        <authorList>
            <consortium name="Ensembl"/>
        </authorList>
    </citation>
    <scope>IDENTIFICATION</scope>
</reference>
<feature type="region of interest" description="Disordered" evidence="1">
    <location>
        <begin position="1"/>
        <end position="46"/>
    </location>
</feature>
<evidence type="ECO:0000313" key="3">
    <source>
        <dbReference type="Proteomes" id="UP000694424"/>
    </source>
</evidence>
<dbReference type="Ensembl" id="ENSAOWT00000016111.1">
    <property type="protein sequence ID" value="ENSAOWP00000014194.1"/>
    <property type="gene ID" value="ENSAOWG00000009693.1"/>
</dbReference>